<reference evidence="1 2" key="1">
    <citation type="journal article" date="2018" name="Sci. Rep.">
        <title>Comparative analysis of the Pocillopora damicornis genome highlights role of immune system in coral evolution.</title>
        <authorList>
            <person name="Cunning R."/>
            <person name="Bay R.A."/>
            <person name="Gillette P."/>
            <person name="Baker A.C."/>
            <person name="Traylor-Knowles N."/>
        </authorList>
    </citation>
    <scope>NUCLEOTIDE SEQUENCE [LARGE SCALE GENOMIC DNA]</scope>
    <source>
        <strain evidence="1">RSMAS</strain>
        <tissue evidence="1">Whole animal</tissue>
    </source>
</reference>
<sequence length="64" mass="7460">MTLCGKLLYRDARNLRIDVDGFDSLLNKYGLWSVLRIGGWVARFVHNTRRPPRERKTGPLTTEE</sequence>
<proteinExistence type="predicted"/>
<protein>
    <submittedName>
        <fullName evidence="1">Uncharacterized protein</fullName>
    </submittedName>
</protein>
<accession>A0A3M6TMD2</accession>
<organism evidence="1 2">
    <name type="scientific">Pocillopora damicornis</name>
    <name type="common">Cauliflower coral</name>
    <name type="synonym">Millepora damicornis</name>
    <dbReference type="NCBI Taxonomy" id="46731"/>
    <lineage>
        <taxon>Eukaryota</taxon>
        <taxon>Metazoa</taxon>
        <taxon>Cnidaria</taxon>
        <taxon>Anthozoa</taxon>
        <taxon>Hexacorallia</taxon>
        <taxon>Scleractinia</taxon>
        <taxon>Astrocoeniina</taxon>
        <taxon>Pocilloporidae</taxon>
        <taxon>Pocillopora</taxon>
    </lineage>
</organism>
<gene>
    <name evidence="1" type="ORF">pdam_00016718</name>
</gene>
<name>A0A3M6TMD2_POCDA</name>
<keyword evidence="2" id="KW-1185">Reference proteome</keyword>
<evidence type="ECO:0000313" key="1">
    <source>
        <dbReference type="EMBL" id="RMX42539.1"/>
    </source>
</evidence>
<feature type="non-terminal residue" evidence="1">
    <location>
        <position position="64"/>
    </location>
</feature>
<dbReference type="Proteomes" id="UP000275408">
    <property type="component" value="Unassembled WGS sequence"/>
</dbReference>
<dbReference type="EMBL" id="RCHS01003339">
    <property type="protein sequence ID" value="RMX42539.1"/>
    <property type="molecule type" value="Genomic_DNA"/>
</dbReference>
<comment type="caution">
    <text evidence="1">The sequence shown here is derived from an EMBL/GenBank/DDBJ whole genome shotgun (WGS) entry which is preliminary data.</text>
</comment>
<dbReference type="AlphaFoldDB" id="A0A3M6TMD2"/>
<evidence type="ECO:0000313" key="2">
    <source>
        <dbReference type="Proteomes" id="UP000275408"/>
    </source>
</evidence>